<sequence length="196" mass="20176">MGHSRRDKAASHDRIVRIAAGRFREAGVDGLSVAGLMQEAGLTHGGFYRHFGSRDDLVAEALDEALAQSRATVAAARETGAGYGAIVADYLSPQHRDAPGTGCAVAALASETGRLQGKPREAFTRHIEASLDGFLALLRETNPAATRADALLTVTALAGAVAIARGVSDPALSDEILQGVREKLAALAGPSPSPGV</sequence>
<dbReference type="Gene3D" id="1.10.10.60">
    <property type="entry name" value="Homeodomain-like"/>
    <property type="match status" value="1"/>
</dbReference>
<dbReference type="GO" id="GO:0003677">
    <property type="term" value="F:DNA binding"/>
    <property type="evidence" value="ECO:0007669"/>
    <property type="project" value="UniProtKB-UniRule"/>
</dbReference>
<keyword evidence="1" id="KW-0805">Transcription regulation</keyword>
<dbReference type="Gene3D" id="1.10.357.10">
    <property type="entry name" value="Tetracycline Repressor, domain 2"/>
    <property type="match status" value="1"/>
</dbReference>
<evidence type="ECO:0000256" key="2">
    <source>
        <dbReference type="ARBA" id="ARBA00023125"/>
    </source>
</evidence>
<dbReference type="EMBL" id="NHON01000031">
    <property type="protein sequence ID" value="OWJ65825.1"/>
    <property type="molecule type" value="Genomic_DNA"/>
</dbReference>
<accession>A0A211ZKK9</accession>
<evidence type="ECO:0000256" key="1">
    <source>
        <dbReference type="ARBA" id="ARBA00023015"/>
    </source>
</evidence>
<feature type="DNA-binding region" description="H-T-H motif" evidence="4">
    <location>
        <begin position="32"/>
        <end position="51"/>
    </location>
</feature>
<evidence type="ECO:0000313" key="6">
    <source>
        <dbReference type="EMBL" id="OWJ65825.1"/>
    </source>
</evidence>
<keyword evidence="7" id="KW-1185">Reference proteome</keyword>
<protein>
    <recommendedName>
        <fullName evidence="5">HTH tetR-type domain-containing protein</fullName>
    </recommendedName>
</protein>
<dbReference type="SUPFAM" id="SSF46689">
    <property type="entry name" value="Homeodomain-like"/>
    <property type="match status" value="1"/>
</dbReference>
<dbReference type="InterPro" id="IPR009057">
    <property type="entry name" value="Homeodomain-like_sf"/>
</dbReference>
<dbReference type="SUPFAM" id="SSF48498">
    <property type="entry name" value="Tetracyclin repressor-like, C-terminal domain"/>
    <property type="match status" value="1"/>
</dbReference>
<evidence type="ECO:0000259" key="5">
    <source>
        <dbReference type="PROSITE" id="PS50977"/>
    </source>
</evidence>
<dbReference type="AlphaFoldDB" id="A0A211ZKK9"/>
<reference evidence="7" key="1">
    <citation type="submission" date="2017-05" db="EMBL/GenBank/DDBJ databases">
        <authorList>
            <person name="Macchi M."/>
            <person name="Festa S."/>
            <person name="Coppotelli B.M."/>
            <person name="Morelli I.S."/>
        </authorList>
    </citation>
    <scope>NUCLEOTIDE SEQUENCE [LARGE SCALE GENOMIC DNA]</scope>
    <source>
        <strain evidence="7">I</strain>
    </source>
</reference>
<dbReference type="PRINTS" id="PR00455">
    <property type="entry name" value="HTHTETR"/>
</dbReference>
<dbReference type="RefSeq" id="WP_088152307.1">
    <property type="nucleotide sequence ID" value="NZ_NHON01000031.1"/>
</dbReference>
<keyword evidence="2 4" id="KW-0238">DNA-binding</keyword>
<dbReference type="OrthoDB" id="9798857at2"/>
<name>A0A211ZKK9_9PROT</name>
<proteinExistence type="predicted"/>
<evidence type="ECO:0000256" key="4">
    <source>
        <dbReference type="PROSITE-ProRule" id="PRU00335"/>
    </source>
</evidence>
<dbReference type="Proteomes" id="UP000196655">
    <property type="component" value="Unassembled WGS sequence"/>
</dbReference>
<keyword evidence="3" id="KW-0804">Transcription</keyword>
<comment type="caution">
    <text evidence="6">The sequence shown here is derived from an EMBL/GenBank/DDBJ whole genome shotgun (WGS) entry which is preliminary data.</text>
</comment>
<dbReference type="InterPro" id="IPR001647">
    <property type="entry name" value="HTH_TetR"/>
</dbReference>
<gene>
    <name evidence="6" type="ORF">BWR60_17455</name>
</gene>
<dbReference type="PANTHER" id="PTHR47506:SF7">
    <property type="entry name" value="TRANSCRIPTIONAL REGULATORY PROTEIN"/>
    <property type="match status" value="1"/>
</dbReference>
<evidence type="ECO:0000313" key="7">
    <source>
        <dbReference type="Proteomes" id="UP000196655"/>
    </source>
</evidence>
<dbReference type="PROSITE" id="PS50977">
    <property type="entry name" value="HTH_TETR_2"/>
    <property type="match status" value="1"/>
</dbReference>
<dbReference type="Pfam" id="PF00440">
    <property type="entry name" value="TetR_N"/>
    <property type="match status" value="1"/>
</dbReference>
<dbReference type="PANTHER" id="PTHR47506">
    <property type="entry name" value="TRANSCRIPTIONAL REGULATORY PROTEIN"/>
    <property type="match status" value="1"/>
</dbReference>
<evidence type="ECO:0000256" key="3">
    <source>
        <dbReference type="ARBA" id="ARBA00023163"/>
    </source>
</evidence>
<feature type="domain" description="HTH tetR-type" evidence="5">
    <location>
        <begin position="9"/>
        <end position="69"/>
    </location>
</feature>
<dbReference type="InterPro" id="IPR036271">
    <property type="entry name" value="Tet_transcr_reg_TetR-rel_C_sf"/>
</dbReference>
<organism evidence="6 7">
    <name type="scientific">Inquilinus limosus</name>
    <dbReference type="NCBI Taxonomy" id="171674"/>
    <lineage>
        <taxon>Bacteria</taxon>
        <taxon>Pseudomonadati</taxon>
        <taxon>Pseudomonadota</taxon>
        <taxon>Alphaproteobacteria</taxon>
        <taxon>Rhodospirillales</taxon>
        <taxon>Rhodospirillaceae</taxon>
        <taxon>Inquilinus</taxon>
    </lineage>
</organism>